<name>A0A7Y6I8M0_9ACTN</name>
<dbReference type="InterPro" id="IPR001387">
    <property type="entry name" value="Cro/C1-type_HTH"/>
</dbReference>
<evidence type="ECO:0000313" key="2">
    <source>
        <dbReference type="EMBL" id="NUW33426.1"/>
    </source>
</evidence>
<protein>
    <submittedName>
        <fullName evidence="2">Helix-turn-helix transcriptional regulator</fullName>
    </submittedName>
</protein>
<dbReference type="CDD" id="cd00093">
    <property type="entry name" value="HTH_XRE"/>
    <property type="match status" value="1"/>
</dbReference>
<accession>A0A7Y6I8M0</accession>
<dbReference type="EMBL" id="JABWGN010000007">
    <property type="protein sequence ID" value="NUW33426.1"/>
    <property type="molecule type" value="Genomic_DNA"/>
</dbReference>
<dbReference type="RefSeq" id="WP_175590891.1">
    <property type="nucleotide sequence ID" value="NZ_JABWGN010000007.1"/>
</dbReference>
<evidence type="ECO:0000313" key="3">
    <source>
        <dbReference type="Proteomes" id="UP000586042"/>
    </source>
</evidence>
<feature type="domain" description="HTH cro/C1-type" evidence="1">
    <location>
        <begin position="13"/>
        <end position="81"/>
    </location>
</feature>
<dbReference type="Pfam" id="PF13560">
    <property type="entry name" value="HTH_31"/>
    <property type="match status" value="1"/>
</dbReference>
<reference evidence="2 3" key="1">
    <citation type="submission" date="2020-06" db="EMBL/GenBank/DDBJ databases">
        <title>Nonomuraea sp. SMC257, a novel actinomycete isolated from soil.</title>
        <authorList>
            <person name="Chanama M."/>
        </authorList>
    </citation>
    <scope>NUCLEOTIDE SEQUENCE [LARGE SCALE GENOMIC DNA]</scope>
    <source>
        <strain evidence="2 3">SMC257</strain>
    </source>
</reference>
<keyword evidence="3" id="KW-1185">Reference proteome</keyword>
<dbReference type="Proteomes" id="UP000586042">
    <property type="component" value="Unassembled WGS sequence"/>
</dbReference>
<gene>
    <name evidence="2" type="ORF">HTZ77_18605</name>
</gene>
<dbReference type="PROSITE" id="PS50943">
    <property type="entry name" value="HTH_CROC1"/>
    <property type="match status" value="1"/>
</dbReference>
<comment type="caution">
    <text evidence="2">The sequence shown here is derived from an EMBL/GenBank/DDBJ whole genome shotgun (WGS) entry which is preliminary data.</text>
</comment>
<dbReference type="AlphaFoldDB" id="A0A7Y6I8M0"/>
<organism evidence="2 3">
    <name type="scientific">Nonomuraea montanisoli</name>
    <dbReference type="NCBI Taxonomy" id="2741721"/>
    <lineage>
        <taxon>Bacteria</taxon>
        <taxon>Bacillati</taxon>
        <taxon>Actinomycetota</taxon>
        <taxon>Actinomycetes</taxon>
        <taxon>Streptosporangiales</taxon>
        <taxon>Streptosporangiaceae</taxon>
        <taxon>Nonomuraea</taxon>
    </lineage>
</organism>
<evidence type="ECO:0000259" key="1">
    <source>
        <dbReference type="PROSITE" id="PS50943"/>
    </source>
</evidence>
<dbReference type="SMART" id="SM00530">
    <property type="entry name" value="HTH_XRE"/>
    <property type="match status" value="1"/>
</dbReference>
<dbReference type="Gene3D" id="1.10.260.40">
    <property type="entry name" value="lambda repressor-like DNA-binding domains"/>
    <property type="match status" value="1"/>
</dbReference>
<dbReference type="GO" id="GO:0003677">
    <property type="term" value="F:DNA binding"/>
    <property type="evidence" value="ECO:0007669"/>
    <property type="project" value="InterPro"/>
</dbReference>
<sequence length="232" mass="26321">MHSKLSDVVASRVRTYRERKGLTREELAARCSKLHLPLTAAAITNIETGRRNAETGARRRDVTVDELVVLAKALGVPPILLLYPVGETDLVEVLPGRKQGTWQAVKWFTGEEPLGTYFEDDGKWAVTSPDMDDWEKGAAPVDDYRWHDRRVKDWNEANDAARAARRAAEVAQDDDERKMHLRAALRAERDLSVAEELLRDHRLNMRRRNVTPPELNDVLAHVDGPVTRKEST</sequence>
<proteinExistence type="predicted"/>
<dbReference type="SUPFAM" id="SSF47413">
    <property type="entry name" value="lambda repressor-like DNA-binding domains"/>
    <property type="match status" value="1"/>
</dbReference>
<dbReference type="InterPro" id="IPR010982">
    <property type="entry name" value="Lambda_DNA-bd_dom_sf"/>
</dbReference>